<evidence type="ECO:0000256" key="2">
    <source>
        <dbReference type="ARBA" id="ARBA00006906"/>
    </source>
</evidence>
<dbReference type="CDD" id="cd00452">
    <property type="entry name" value="KDPG_aldolase"/>
    <property type="match status" value="1"/>
</dbReference>
<evidence type="ECO:0000256" key="1">
    <source>
        <dbReference type="ARBA" id="ARBA00004761"/>
    </source>
</evidence>
<dbReference type="PROSITE" id="PS00160">
    <property type="entry name" value="ALDOLASE_KDPG_KHG_2"/>
    <property type="match status" value="1"/>
</dbReference>
<dbReference type="PANTHER" id="PTHR30246:SF1">
    <property type="entry name" value="2-DEHYDRO-3-DEOXY-6-PHOSPHOGALACTONATE ALDOLASE-RELATED"/>
    <property type="match status" value="1"/>
</dbReference>
<dbReference type="SUPFAM" id="SSF51569">
    <property type="entry name" value="Aldolase"/>
    <property type="match status" value="1"/>
</dbReference>
<dbReference type="InterPro" id="IPR031338">
    <property type="entry name" value="KDPG/KHG_AS_2"/>
</dbReference>
<dbReference type="InterPro" id="IPR000887">
    <property type="entry name" value="Aldlse_KDPG_KHG"/>
</dbReference>
<dbReference type="AlphaFoldDB" id="A0A562NHD1"/>
<keyword evidence="5" id="KW-0119">Carbohydrate metabolism</keyword>
<evidence type="ECO:0000256" key="5">
    <source>
        <dbReference type="ARBA" id="ARBA00023277"/>
    </source>
</evidence>
<dbReference type="PANTHER" id="PTHR30246">
    <property type="entry name" value="2-KETO-3-DEOXY-6-PHOSPHOGLUCONATE ALDOLASE"/>
    <property type="match status" value="1"/>
</dbReference>
<dbReference type="RefSeq" id="WP_145399097.1">
    <property type="nucleotide sequence ID" value="NZ_VLKU01000009.1"/>
</dbReference>
<comment type="subunit">
    <text evidence="3">Homotrimer.</text>
</comment>
<accession>A0A562NHD1</accession>
<evidence type="ECO:0000313" key="7">
    <source>
        <dbReference type="Proteomes" id="UP000316225"/>
    </source>
</evidence>
<dbReference type="InterPro" id="IPR013785">
    <property type="entry name" value="Aldolase_TIM"/>
</dbReference>
<organism evidence="6 7">
    <name type="scientific">Paracoccus sulfuroxidans</name>
    <dbReference type="NCBI Taxonomy" id="384678"/>
    <lineage>
        <taxon>Bacteria</taxon>
        <taxon>Pseudomonadati</taxon>
        <taxon>Pseudomonadota</taxon>
        <taxon>Alphaproteobacteria</taxon>
        <taxon>Rhodobacterales</taxon>
        <taxon>Paracoccaceae</taxon>
        <taxon>Paracoccus</taxon>
    </lineage>
</organism>
<dbReference type="EMBL" id="VLKU01000009">
    <property type="protein sequence ID" value="TWI31557.1"/>
    <property type="molecule type" value="Genomic_DNA"/>
</dbReference>
<dbReference type="Pfam" id="PF01081">
    <property type="entry name" value="Aldolase"/>
    <property type="match status" value="1"/>
</dbReference>
<name>A0A562NHD1_9RHOB</name>
<dbReference type="NCBIfam" id="NF006600">
    <property type="entry name" value="PRK09140.1"/>
    <property type="match status" value="1"/>
</dbReference>
<gene>
    <name evidence="6" type="ORF">IQ24_03009</name>
</gene>
<evidence type="ECO:0000313" key="6">
    <source>
        <dbReference type="EMBL" id="TWI31557.1"/>
    </source>
</evidence>
<keyword evidence="4" id="KW-0456">Lyase</keyword>
<dbReference type="GO" id="GO:0016829">
    <property type="term" value="F:lyase activity"/>
    <property type="evidence" value="ECO:0007669"/>
    <property type="project" value="UniProtKB-KW"/>
</dbReference>
<comment type="similarity">
    <text evidence="2">Belongs to the KHG/KDPG aldolase family.</text>
</comment>
<dbReference type="OrthoDB" id="7204076at2"/>
<dbReference type="Proteomes" id="UP000316225">
    <property type="component" value="Unassembled WGS sequence"/>
</dbReference>
<proteinExistence type="inferred from homology"/>
<reference evidence="6 7" key="1">
    <citation type="journal article" date="2015" name="Stand. Genomic Sci.">
        <title>Genomic Encyclopedia of Bacterial and Archaeal Type Strains, Phase III: the genomes of soil and plant-associated and newly described type strains.</title>
        <authorList>
            <person name="Whitman W.B."/>
            <person name="Woyke T."/>
            <person name="Klenk H.P."/>
            <person name="Zhou Y."/>
            <person name="Lilburn T.G."/>
            <person name="Beck B.J."/>
            <person name="De Vos P."/>
            <person name="Vandamme P."/>
            <person name="Eisen J.A."/>
            <person name="Garrity G."/>
            <person name="Hugenholtz P."/>
            <person name="Kyrpides N.C."/>
        </authorList>
    </citation>
    <scope>NUCLEOTIDE SEQUENCE [LARGE SCALE GENOMIC DNA]</scope>
    <source>
        <strain evidence="6 7">CGMCC 1.5364</strain>
    </source>
</reference>
<keyword evidence="7" id="KW-1185">Reference proteome</keyword>
<sequence>MPDLVPWPSLRRGLIAILRGITPTEAAAVAATLIEEGFEALEVPLNSPDPLRSIEVMCARFGNDALIGGGTMLSPEDVDGVARAGGRLMVSPNVNPLVIGRACAQGMVSMPGVLTPTEAFAALEAGASGLKFFPALVLGAAGLAAVATVLPKGTVLGAVGGVGPDNIREYAKVGVRTFGMGASVFRAGDSLPEVRSKARALVAAYDAAMLS</sequence>
<evidence type="ECO:0000256" key="3">
    <source>
        <dbReference type="ARBA" id="ARBA00011233"/>
    </source>
</evidence>
<evidence type="ECO:0000256" key="4">
    <source>
        <dbReference type="ARBA" id="ARBA00023239"/>
    </source>
</evidence>
<dbReference type="Gene3D" id="3.20.20.70">
    <property type="entry name" value="Aldolase class I"/>
    <property type="match status" value="1"/>
</dbReference>
<protein>
    <submittedName>
        <fullName evidence="6">2-keto-3-deoxy-phosphogalactonate aldolase</fullName>
    </submittedName>
</protein>
<comment type="caution">
    <text evidence="6">The sequence shown here is derived from an EMBL/GenBank/DDBJ whole genome shotgun (WGS) entry which is preliminary data.</text>
</comment>
<comment type="pathway">
    <text evidence="1">Carbohydrate acid metabolism.</text>
</comment>